<dbReference type="SUPFAM" id="SSF57756">
    <property type="entry name" value="Retrovirus zinc finger-like domains"/>
    <property type="match status" value="1"/>
</dbReference>
<feature type="compositionally biased region" description="Basic and acidic residues" evidence="1">
    <location>
        <begin position="123"/>
        <end position="139"/>
    </location>
</feature>
<evidence type="ECO:0000313" key="3">
    <source>
        <dbReference type="EMBL" id="KAF7937155.1"/>
    </source>
</evidence>
<feature type="domain" description="CCHC-type" evidence="2">
    <location>
        <begin position="411"/>
        <end position="427"/>
    </location>
</feature>
<comment type="caution">
    <text evidence="3">The sequence shown here is derived from an EMBL/GenBank/DDBJ whole genome shotgun (WGS) entry which is preliminary data.</text>
</comment>
<feature type="compositionally biased region" description="Polar residues" evidence="1">
    <location>
        <begin position="54"/>
        <end position="65"/>
    </location>
</feature>
<name>A0ABQ7IXZ0_9HELO</name>
<feature type="domain" description="CCHC-type" evidence="2">
    <location>
        <begin position="394"/>
        <end position="410"/>
    </location>
</feature>
<dbReference type="GeneID" id="62228243"/>
<protein>
    <recommendedName>
        <fullName evidence="2">CCHC-type domain-containing protein</fullName>
    </recommendedName>
</protein>
<dbReference type="RefSeq" id="XP_038814073.1">
    <property type="nucleotide sequence ID" value="XM_038949088.1"/>
</dbReference>
<evidence type="ECO:0000256" key="1">
    <source>
        <dbReference type="SAM" id="MobiDB-lite"/>
    </source>
</evidence>
<feature type="domain" description="CCHC-type" evidence="2">
    <location>
        <begin position="164"/>
        <end position="180"/>
    </location>
</feature>
<feature type="compositionally biased region" description="Low complexity" evidence="1">
    <location>
        <begin position="66"/>
        <end position="93"/>
    </location>
</feature>
<dbReference type="SMART" id="SM00343">
    <property type="entry name" value="ZnF_C2HC"/>
    <property type="match status" value="4"/>
</dbReference>
<evidence type="ECO:0000259" key="2">
    <source>
        <dbReference type="SMART" id="SM00343"/>
    </source>
</evidence>
<accession>A0ABQ7IXZ0</accession>
<dbReference type="EMBL" id="RCSX01000003">
    <property type="protein sequence ID" value="KAF7937155.1"/>
    <property type="molecule type" value="Genomic_DNA"/>
</dbReference>
<keyword evidence="4" id="KW-1185">Reference proteome</keyword>
<evidence type="ECO:0000313" key="4">
    <source>
        <dbReference type="Proteomes" id="UP000783213"/>
    </source>
</evidence>
<organism evidence="3 4">
    <name type="scientific">Botrytis deweyae</name>
    <dbReference type="NCBI Taxonomy" id="2478750"/>
    <lineage>
        <taxon>Eukaryota</taxon>
        <taxon>Fungi</taxon>
        <taxon>Dikarya</taxon>
        <taxon>Ascomycota</taxon>
        <taxon>Pezizomycotina</taxon>
        <taxon>Leotiomycetes</taxon>
        <taxon>Helotiales</taxon>
        <taxon>Sclerotiniaceae</taxon>
        <taxon>Botrytis</taxon>
    </lineage>
</organism>
<proteinExistence type="predicted"/>
<gene>
    <name evidence="3" type="ORF">EAE98_001469</name>
</gene>
<dbReference type="Gene3D" id="4.10.60.10">
    <property type="entry name" value="Zinc finger, CCHC-type"/>
    <property type="match status" value="2"/>
</dbReference>
<dbReference type="Proteomes" id="UP000783213">
    <property type="component" value="Unassembled WGS sequence"/>
</dbReference>
<reference evidence="3 4" key="1">
    <citation type="journal article" date="2020" name="Genome Biol. Evol.">
        <title>Comparative genomics of Sclerotiniaceae.</title>
        <authorList>
            <person name="Valero Jimenez C.A."/>
            <person name="Steentjes M."/>
            <person name="Scholten O.E."/>
            <person name="Van Kan J.A.L."/>
        </authorList>
    </citation>
    <scope>NUCLEOTIDE SEQUENCE [LARGE SCALE GENOMIC DNA]</scope>
    <source>
        <strain evidence="3 4">B1</strain>
    </source>
</reference>
<dbReference type="InterPro" id="IPR001878">
    <property type="entry name" value="Znf_CCHC"/>
</dbReference>
<feature type="domain" description="CCHC-type" evidence="2">
    <location>
        <begin position="191"/>
        <end position="207"/>
    </location>
</feature>
<dbReference type="InterPro" id="IPR036875">
    <property type="entry name" value="Znf_CCHC_sf"/>
</dbReference>
<feature type="region of interest" description="Disordered" evidence="1">
    <location>
        <begin position="53"/>
        <end position="145"/>
    </location>
</feature>
<sequence>MSRRENSRGRSRSRSRPPQDRPIVQDVDDDIYIIRVPPSMTHRIAEIMGRRPPQNLQASQGPHQPNRSNQDQNSGNGSGNGNSNSNVQNGSKSENGGRPDSNVQNRSESEQRGRTKSRGPSTNDKKTQIDPKSGNEPRTETAANDDGIDEIVQRTKRIRWYNAICCWCGQKGHRAVRCPGPPDQVTGQIHACAFCNSRAHISEQCKDNFDAGNAKDWEALEKIMLVIRRNLPMLACSVSPNAWPNSKAGEVYENCRPWTGDYALKYEAENPDYAKKYVVNKLKEDDIDLGADPWWANPFSKLRYRLFVPKPIRVVDSEYIISKKRELVDREMTDDEPSRKIQKIDAAESKFGSTILSQASYAPGSNTPVQTKVKQEPRDPSYNAFDIIGSFMPNCTNCGDEEHKPKDCLQSCGACGATNHLKDNCIEANKSFAFAVKKE</sequence>
<feature type="region of interest" description="Disordered" evidence="1">
    <location>
        <begin position="1"/>
        <end position="32"/>
    </location>
</feature>